<feature type="domain" description="Chromo" evidence="4">
    <location>
        <begin position="201"/>
        <end position="262"/>
    </location>
</feature>
<evidence type="ECO:0000256" key="2">
    <source>
        <dbReference type="ARBA" id="ARBA00023242"/>
    </source>
</evidence>
<name>A0AAW1U7Q1_9CUCU</name>
<comment type="subcellular location">
    <subcellularLocation>
        <location evidence="1">Nucleus</location>
    </subcellularLocation>
</comment>
<dbReference type="PROSITE" id="PS50013">
    <property type="entry name" value="CHROMO_2"/>
    <property type="match status" value="1"/>
</dbReference>
<feature type="compositionally biased region" description="Basic and acidic residues" evidence="3">
    <location>
        <begin position="488"/>
        <end position="506"/>
    </location>
</feature>
<dbReference type="Gene3D" id="2.40.50.40">
    <property type="match status" value="1"/>
</dbReference>
<dbReference type="Proteomes" id="UP001431783">
    <property type="component" value="Unassembled WGS sequence"/>
</dbReference>
<keyword evidence="6" id="KW-1185">Reference proteome</keyword>
<dbReference type="InterPro" id="IPR023780">
    <property type="entry name" value="Chromo_domain"/>
</dbReference>
<reference evidence="5 6" key="1">
    <citation type="submission" date="2023-03" db="EMBL/GenBank/DDBJ databases">
        <title>Genome insight into feeding habits of ladybird beetles.</title>
        <authorList>
            <person name="Li H.-S."/>
            <person name="Huang Y.-H."/>
            <person name="Pang H."/>
        </authorList>
    </citation>
    <scope>NUCLEOTIDE SEQUENCE [LARGE SCALE GENOMIC DNA]</scope>
    <source>
        <strain evidence="5">SYSU_2023b</strain>
        <tissue evidence="5">Whole body</tissue>
    </source>
</reference>
<dbReference type="PANTHER" id="PTHR22812">
    <property type="entry name" value="CHROMOBOX PROTEIN"/>
    <property type="match status" value="1"/>
</dbReference>
<dbReference type="SUPFAM" id="SSF54160">
    <property type="entry name" value="Chromo domain-like"/>
    <property type="match status" value="1"/>
</dbReference>
<dbReference type="PROSITE" id="PS00598">
    <property type="entry name" value="CHROMO_1"/>
    <property type="match status" value="1"/>
</dbReference>
<feature type="compositionally biased region" description="Basic and acidic residues" evidence="3">
    <location>
        <begin position="257"/>
        <end position="279"/>
    </location>
</feature>
<evidence type="ECO:0000313" key="5">
    <source>
        <dbReference type="EMBL" id="KAK9877063.1"/>
    </source>
</evidence>
<comment type="caution">
    <text evidence="5">The sequence shown here is derived from an EMBL/GenBank/DDBJ whole genome shotgun (WGS) entry which is preliminary data.</text>
</comment>
<evidence type="ECO:0000259" key="4">
    <source>
        <dbReference type="PROSITE" id="PS50013"/>
    </source>
</evidence>
<feature type="compositionally biased region" description="Low complexity" evidence="3">
    <location>
        <begin position="520"/>
        <end position="532"/>
    </location>
</feature>
<feature type="region of interest" description="Disordered" evidence="3">
    <location>
        <begin position="150"/>
        <end position="191"/>
    </location>
</feature>
<dbReference type="InterPro" id="IPR000953">
    <property type="entry name" value="Chromo/chromo_shadow_dom"/>
</dbReference>
<proteinExistence type="predicted"/>
<dbReference type="Pfam" id="PF00385">
    <property type="entry name" value="Chromo"/>
    <property type="match status" value="1"/>
</dbReference>
<dbReference type="InterPro" id="IPR023779">
    <property type="entry name" value="Chromodomain_CS"/>
</dbReference>
<gene>
    <name evidence="5" type="ORF">WA026_016089</name>
</gene>
<accession>A0AAW1U7Q1</accession>
<feature type="region of interest" description="Disordered" evidence="3">
    <location>
        <begin position="257"/>
        <end position="369"/>
    </location>
</feature>
<dbReference type="GO" id="GO:0005694">
    <property type="term" value="C:chromosome"/>
    <property type="evidence" value="ECO:0007669"/>
    <property type="project" value="UniProtKB-ARBA"/>
</dbReference>
<dbReference type="SMART" id="SM00298">
    <property type="entry name" value="CHROMO"/>
    <property type="match status" value="1"/>
</dbReference>
<dbReference type="InterPro" id="IPR051219">
    <property type="entry name" value="Heterochromatin_chromo-domain"/>
</dbReference>
<dbReference type="GO" id="GO:0005634">
    <property type="term" value="C:nucleus"/>
    <property type="evidence" value="ECO:0007669"/>
    <property type="project" value="UniProtKB-SubCell"/>
</dbReference>
<keyword evidence="2" id="KW-0539">Nucleus</keyword>
<dbReference type="EMBL" id="JARQZJ010000039">
    <property type="protein sequence ID" value="KAK9877063.1"/>
    <property type="molecule type" value="Genomic_DNA"/>
</dbReference>
<protein>
    <recommendedName>
        <fullName evidence="4">Chromo domain-containing protein</fullName>
    </recommendedName>
</protein>
<evidence type="ECO:0000313" key="6">
    <source>
        <dbReference type="Proteomes" id="UP001431783"/>
    </source>
</evidence>
<sequence>MNLDNMEEGLGDPLTVAKEASLIKEAQVEIGKLDILLCGTCQGVFHFVEEFNTHKSDKCSEASATKSCENDDKAHAWAFCLWKNKEMRSLSSEKNLTTWSIYQKWCKLSQEIRNSWIACGETLLSLNKIRIAKMQEVKFKVKREEEKDPLALTDNDMQSLDDKEDKNNVIKPTPHTKSSKAVEIASNKKDSKKDKDELNEYVVESILGKRFNAKKKHWEYKVKWENWDESQCSWEPTEHLTGCKSLIQRFEEKLKLEKEKKKAPESPKLKPKTEIKTDDESTEYGLGRRPQRSSKQKALSQVKRWLGEGSDNEDSNKRSHEEDDSDQSFEKRMKLEEESEESDEDDEDEKQKKVTPAKLRNTSNGLAGKKIPHNVLIPDAQGIVRINQKQLPSLSSGVYIMSKTAGIIKLDSQTSKIAASGGQAVVKVAPRIGQTHIRIVKKDGGTTNRVIQMSPKSKLSSQASTPRGPMTHRVTKVVRHMSSNLRVSKADSKIEEQKKTNKDENKMVQSADEDDSDSGLPELEFPSEIIIPEPEEPPSEFTLDPSTGKIAGVEYPDPEPEPEISTEDNKESCENTLDNIVKLAAADITEADLKPDLSEPMETDMTQNNDMPMHEQQQNILEMEDKKPEINKEVIKMRKEPSNLSRLQQKFMISPNLKNSNILERTLQTPRTVVKSPQGYGRQVYAAKSPQRILNSTMTPKLISPMNPMVRTVVRSGYSSKPKQMFPKQRIYMSSPSSKFNESIIKQSYPKSNVNKRVGNIGSTTIYKRTPQQNRLSSSPKVVSRTSMVRKSMPVVRSVVQKTPKPVISMPSLMDDDLPAQTMPETIQMVQKTEPIDDTPEATSNLMSAGVSSSEADLSSFTMNDEEAPIFITGDDGTVYQVAGQNEQGQTILFTQGPDGQQQCLLVTSDNAAQEEAPQEESTAQLAPAVVGEEMPVQQSDLIGETQVAEAVQDPQEPLSIKTEPDTDQIVAHVVRAEPPSPGGTHKVVVMLPDGNLMETQITPEEYASLELDKQ</sequence>
<feature type="region of interest" description="Disordered" evidence="3">
    <location>
        <begin position="481"/>
        <end position="572"/>
    </location>
</feature>
<feature type="compositionally biased region" description="Acidic residues" evidence="3">
    <location>
        <begin position="556"/>
        <end position="566"/>
    </location>
</feature>
<feature type="compositionally biased region" description="Acidic residues" evidence="3">
    <location>
        <begin position="337"/>
        <end position="348"/>
    </location>
</feature>
<dbReference type="CDD" id="cd00024">
    <property type="entry name" value="CD_CSD"/>
    <property type="match status" value="1"/>
</dbReference>
<evidence type="ECO:0000256" key="3">
    <source>
        <dbReference type="SAM" id="MobiDB-lite"/>
    </source>
</evidence>
<dbReference type="InterPro" id="IPR016197">
    <property type="entry name" value="Chromo-like_dom_sf"/>
</dbReference>
<evidence type="ECO:0000256" key="1">
    <source>
        <dbReference type="ARBA" id="ARBA00004123"/>
    </source>
</evidence>
<dbReference type="AlphaFoldDB" id="A0AAW1U7Q1"/>
<organism evidence="5 6">
    <name type="scientific">Henosepilachna vigintioctopunctata</name>
    <dbReference type="NCBI Taxonomy" id="420089"/>
    <lineage>
        <taxon>Eukaryota</taxon>
        <taxon>Metazoa</taxon>
        <taxon>Ecdysozoa</taxon>
        <taxon>Arthropoda</taxon>
        <taxon>Hexapoda</taxon>
        <taxon>Insecta</taxon>
        <taxon>Pterygota</taxon>
        <taxon>Neoptera</taxon>
        <taxon>Endopterygota</taxon>
        <taxon>Coleoptera</taxon>
        <taxon>Polyphaga</taxon>
        <taxon>Cucujiformia</taxon>
        <taxon>Coccinelloidea</taxon>
        <taxon>Coccinellidae</taxon>
        <taxon>Epilachninae</taxon>
        <taxon>Epilachnini</taxon>
        <taxon>Henosepilachna</taxon>
    </lineage>
</organism>